<accession>A0A1X4NJX3</accession>
<dbReference type="SFLD" id="SFLDS00003">
    <property type="entry name" value="Haloacid_Dehalogenase"/>
    <property type="match status" value="1"/>
</dbReference>
<evidence type="ECO:0000313" key="3">
    <source>
        <dbReference type="Proteomes" id="UP000193926"/>
    </source>
</evidence>
<sequence length="260" mass="27965">MTIQVPIHRPIGEKPFVLATDLDGTFLGGSADAREALYNWIEDNRHTIGLIFVTGRHPEFIQEHCDTFGIPMPDYVIADVGTTIAQVHSPGMVLPVPELEAPIAKAWEGKADAVRTLMEGVDGLTLQDTPFRHRLSYDISPDGFSLPDLEPVRALDVDVLVSDNRFVDILPKGISKGPTLKRLINALGIAPERVLTAGDTLNDISMLTADLHAVAVGGSEDALYDALPDSPKIHRARAIGAAGILEAIAAFDLHPTPGSF</sequence>
<dbReference type="InterPro" id="IPR036412">
    <property type="entry name" value="HAD-like_sf"/>
</dbReference>
<dbReference type="STRING" id="1123756.MGEO_12285"/>
<dbReference type="PANTHER" id="PTHR10000:SF8">
    <property type="entry name" value="HAD SUPERFAMILY HYDROLASE-LIKE, TYPE 3"/>
    <property type="match status" value="1"/>
</dbReference>
<dbReference type="Gene3D" id="3.90.1070.10">
    <property type="match status" value="1"/>
</dbReference>
<comment type="caution">
    <text evidence="2">The sequence shown here is derived from an EMBL/GenBank/DDBJ whole genome shotgun (WGS) entry which is preliminary data.</text>
</comment>
<dbReference type="RefSeq" id="WP_085638014.1">
    <property type="nucleotide sequence ID" value="NZ_JFKC01000011.1"/>
</dbReference>
<gene>
    <name evidence="2" type="ORF">MGEO_12285</name>
</gene>
<name>A0A1X4NJX3_9RHOB</name>
<keyword evidence="3" id="KW-1185">Reference proteome</keyword>
<dbReference type="EMBL" id="JFKC01000011">
    <property type="protein sequence ID" value="OSQ50572.1"/>
    <property type="molecule type" value="Genomic_DNA"/>
</dbReference>
<dbReference type="Proteomes" id="UP000193926">
    <property type="component" value="Unassembled WGS sequence"/>
</dbReference>
<dbReference type="Gene3D" id="3.40.50.1000">
    <property type="entry name" value="HAD superfamily/HAD-like"/>
    <property type="match status" value="1"/>
</dbReference>
<dbReference type="InterPro" id="IPR006380">
    <property type="entry name" value="SPP-like_dom"/>
</dbReference>
<dbReference type="SFLD" id="SFLDG01141">
    <property type="entry name" value="C2.B.1:_Sucrose_Phosphatase_Li"/>
    <property type="match status" value="1"/>
</dbReference>
<reference evidence="2 3" key="1">
    <citation type="submission" date="2014-03" db="EMBL/GenBank/DDBJ databases">
        <title>The draft genome sequence of Marivita geojedonensis KCTC 23882.</title>
        <authorList>
            <person name="Lai Q."/>
            <person name="Shao Z."/>
        </authorList>
    </citation>
    <scope>NUCLEOTIDE SEQUENCE [LARGE SCALE GENOMIC DNA]</scope>
    <source>
        <strain evidence="2 3">DPG-138</strain>
    </source>
</reference>
<dbReference type="OrthoDB" id="7847955at2"/>
<dbReference type="SFLD" id="SFLDG01140">
    <property type="entry name" value="C2.B:_Phosphomannomutase_and_P"/>
    <property type="match status" value="1"/>
</dbReference>
<evidence type="ECO:0000313" key="2">
    <source>
        <dbReference type="EMBL" id="OSQ50572.1"/>
    </source>
</evidence>
<proteinExistence type="predicted"/>
<organism evidence="2 3">
    <name type="scientific">Marivita geojedonensis</name>
    <dbReference type="NCBI Taxonomy" id="1123756"/>
    <lineage>
        <taxon>Bacteria</taxon>
        <taxon>Pseudomonadati</taxon>
        <taxon>Pseudomonadota</taxon>
        <taxon>Alphaproteobacteria</taxon>
        <taxon>Rhodobacterales</taxon>
        <taxon>Roseobacteraceae</taxon>
        <taxon>Marivita</taxon>
    </lineage>
</organism>
<dbReference type="GO" id="GO:0005829">
    <property type="term" value="C:cytosol"/>
    <property type="evidence" value="ECO:0007669"/>
    <property type="project" value="TreeGrafter"/>
</dbReference>
<dbReference type="GO" id="GO:0000287">
    <property type="term" value="F:magnesium ion binding"/>
    <property type="evidence" value="ECO:0007669"/>
    <property type="project" value="TreeGrafter"/>
</dbReference>
<dbReference type="AlphaFoldDB" id="A0A1X4NJX3"/>
<evidence type="ECO:0000259" key="1">
    <source>
        <dbReference type="Pfam" id="PF05116"/>
    </source>
</evidence>
<dbReference type="PANTHER" id="PTHR10000">
    <property type="entry name" value="PHOSPHOSERINE PHOSPHATASE"/>
    <property type="match status" value="1"/>
</dbReference>
<protein>
    <submittedName>
        <fullName evidence="2">Alpha,alpha-trehalose-phosphate synthase</fullName>
    </submittedName>
</protein>
<dbReference type="GO" id="GO:0016791">
    <property type="term" value="F:phosphatase activity"/>
    <property type="evidence" value="ECO:0007669"/>
    <property type="project" value="TreeGrafter"/>
</dbReference>
<dbReference type="InterPro" id="IPR023214">
    <property type="entry name" value="HAD_sf"/>
</dbReference>
<dbReference type="SUPFAM" id="SSF56784">
    <property type="entry name" value="HAD-like"/>
    <property type="match status" value="1"/>
</dbReference>
<feature type="domain" description="Sucrose phosphatase-like" evidence="1">
    <location>
        <begin position="15"/>
        <end position="251"/>
    </location>
</feature>
<dbReference type="Pfam" id="PF05116">
    <property type="entry name" value="S6PP"/>
    <property type="match status" value="1"/>
</dbReference>